<dbReference type="Proteomes" id="UP000076532">
    <property type="component" value="Unassembled WGS sequence"/>
</dbReference>
<gene>
    <name evidence="3" type="ORF">FIBSPDRAFT_938976</name>
</gene>
<organism evidence="3 4">
    <name type="scientific">Athelia psychrophila</name>
    <dbReference type="NCBI Taxonomy" id="1759441"/>
    <lineage>
        <taxon>Eukaryota</taxon>
        <taxon>Fungi</taxon>
        <taxon>Dikarya</taxon>
        <taxon>Basidiomycota</taxon>
        <taxon>Agaricomycotina</taxon>
        <taxon>Agaricomycetes</taxon>
        <taxon>Agaricomycetidae</taxon>
        <taxon>Atheliales</taxon>
        <taxon>Atheliaceae</taxon>
        <taxon>Athelia</taxon>
    </lineage>
</organism>
<accession>A0A165XCK0</accession>
<feature type="region of interest" description="Disordered" evidence="1">
    <location>
        <begin position="220"/>
        <end position="242"/>
    </location>
</feature>
<dbReference type="OrthoDB" id="3268553at2759"/>
<evidence type="ECO:0000313" key="4">
    <source>
        <dbReference type="Proteomes" id="UP000076532"/>
    </source>
</evidence>
<feature type="region of interest" description="Disordered" evidence="1">
    <location>
        <begin position="164"/>
        <end position="183"/>
    </location>
</feature>
<dbReference type="Pfam" id="PF20149">
    <property type="entry name" value="DUF6532"/>
    <property type="match status" value="1"/>
</dbReference>
<proteinExistence type="predicted"/>
<evidence type="ECO:0000256" key="1">
    <source>
        <dbReference type="SAM" id="MobiDB-lite"/>
    </source>
</evidence>
<feature type="compositionally biased region" description="Polar residues" evidence="1">
    <location>
        <begin position="66"/>
        <end position="89"/>
    </location>
</feature>
<protein>
    <recommendedName>
        <fullName evidence="2">DUF6532 domain-containing protein</fullName>
    </recommendedName>
</protein>
<evidence type="ECO:0000259" key="2">
    <source>
        <dbReference type="Pfam" id="PF20149"/>
    </source>
</evidence>
<keyword evidence="4" id="KW-1185">Reference proteome</keyword>
<feature type="region of interest" description="Disordered" evidence="1">
    <location>
        <begin position="1"/>
        <end position="101"/>
    </location>
</feature>
<dbReference type="EMBL" id="KV417721">
    <property type="protein sequence ID" value="KZP08412.1"/>
    <property type="molecule type" value="Genomic_DNA"/>
</dbReference>
<dbReference type="AlphaFoldDB" id="A0A165XCK0"/>
<sequence>MPDDLYNFEAQEPSDQQYGLHHRHHVVTERRQTHDTDLAARAASRDRRAQRANLRGPQRTPAGHQQMDSRQWSSPHDASSFAFPSTQPRTPAHSLDYGKLPSTAGDFGEGMIEMDDFIEDMQSWHSTEPPGSVFADREAAEDPFAMTLPPGNSSPIDARPKLVRRTKPRSISQTPLSTPASTNRQAGLLIKRAGPPSVSYPVAICKTPAPAQVSVRRGVDSSEPCLGADNQAKTPPTNSTKGFKRYYQAVDDTSSMDSTVDEQAVGDSSSDELGTFDDELDTPLTKKARRATQADLGMHHRRIVEHAKCHLYAKLATQKAGPFPVGLAQDAVLAEAWLAGFSEVAADLRLNPNMEPAEEDLAVLRQAISSWRGSVKFEASSKLGDTFGFKKGCGKDTSVTVIAHNREIYQTMFSRFAAWSYIDPRNPQKGMLGGPIVFKIAFAAYFAKGESSPAFKDDYFNLADEGLPFEAIAFVLTAIHAAIEEYKLGYWKLSEFTARAYSPKYKQYLDMLQDWHTYTSKPITDKDGNPKQPSRLAGKLRKDLWDTAMESSGTTVIVDNNAYMNSASAEAAFAANELED</sequence>
<dbReference type="InterPro" id="IPR045341">
    <property type="entry name" value="DUF6532"/>
</dbReference>
<reference evidence="3 4" key="1">
    <citation type="journal article" date="2016" name="Mol. Biol. Evol.">
        <title>Comparative Genomics of Early-Diverging Mushroom-Forming Fungi Provides Insights into the Origins of Lignocellulose Decay Capabilities.</title>
        <authorList>
            <person name="Nagy L.G."/>
            <person name="Riley R."/>
            <person name="Tritt A."/>
            <person name="Adam C."/>
            <person name="Daum C."/>
            <person name="Floudas D."/>
            <person name="Sun H."/>
            <person name="Yadav J.S."/>
            <person name="Pangilinan J."/>
            <person name="Larsson K.H."/>
            <person name="Matsuura K."/>
            <person name="Barry K."/>
            <person name="Labutti K."/>
            <person name="Kuo R."/>
            <person name="Ohm R.A."/>
            <person name="Bhattacharya S.S."/>
            <person name="Shirouzu T."/>
            <person name="Yoshinaga Y."/>
            <person name="Martin F.M."/>
            <person name="Grigoriev I.V."/>
            <person name="Hibbett D.S."/>
        </authorList>
    </citation>
    <scope>NUCLEOTIDE SEQUENCE [LARGE SCALE GENOMIC DNA]</scope>
    <source>
        <strain evidence="3 4">CBS 109695</strain>
    </source>
</reference>
<feature type="domain" description="DUF6532" evidence="2">
    <location>
        <begin position="310"/>
        <end position="515"/>
    </location>
</feature>
<name>A0A165XCK0_9AGAM</name>
<evidence type="ECO:0000313" key="3">
    <source>
        <dbReference type="EMBL" id="KZP08412.1"/>
    </source>
</evidence>
<feature type="compositionally biased region" description="Polar residues" evidence="1">
    <location>
        <begin position="231"/>
        <end position="241"/>
    </location>
</feature>
<feature type="compositionally biased region" description="Polar residues" evidence="1">
    <location>
        <begin position="169"/>
        <end position="183"/>
    </location>
</feature>
<feature type="compositionally biased region" description="Basic and acidic residues" evidence="1">
    <location>
        <begin position="26"/>
        <end position="49"/>
    </location>
</feature>